<comment type="caution">
    <text evidence="1">The sequence shown here is derived from an EMBL/GenBank/DDBJ whole genome shotgun (WGS) entry which is preliminary data.</text>
</comment>
<evidence type="ECO:0000313" key="2">
    <source>
        <dbReference type="Proteomes" id="UP000823046"/>
    </source>
</evidence>
<feature type="non-terminal residue" evidence="1">
    <location>
        <position position="168"/>
    </location>
</feature>
<keyword evidence="2" id="KW-1185">Reference proteome</keyword>
<dbReference type="Proteomes" id="UP000823046">
    <property type="component" value="Unassembled WGS sequence"/>
</dbReference>
<sequence length="168" mass="18972">MKKLKYRSRIQGMSKTHICGLTLPLSKNFGLELLTTLFFLHSNVYFVMTTVLAREEGRSLPTDHSIAFQQMNEKSIAIDGRKCIIMEAKEGNQEVCQCPKGFALCNWQDAEHAAKLSIKPPWLRALCDNSSESGFKNFIVAVDYELQIICKQGATMQNPEYEYSAIGI</sequence>
<dbReference type="EMBL" id="JADAQX010000794">
    <property type="protein sequence ID" value="KAF8819364.1"/>
    <property type="molecule type" value="Genomic_DNA"/>
</dbReference>
<accession>A0ABQ7J5U1</accession>
<name>A0ABQ7J5U1_9APIC</name>
<gene>
    <name evidence="1" type="ORF">IE077_001136</name>
</gene>
<reference evidence="1 2" key="1">
    <citation type="journal article" date="2020" name="bioRxiv">
        <title>Metabolic contributions of an alphaproteobacterial endosymbiont in the apicomplexan Cardiosporidium cionae.</title>
        <authorList>
            <person name="Hunter E.S."/>
            <person name="Paight C.J."/>
            <person name="Lane C.E."/>
        </authorList>
    </citation>
    <scope>NUCLEOTIDE SEQUENCE [LARGE SCALE GENOMIC DNA]</scope>
    <source>
        <strain evidence="1">ESH_2018</strain>
    </source>
</reference>
<proteinExistence type="predicted"/>
<evidence type="ECO:0000313" key="1">
    <source>
        <dbReference type="EMBL" id="KAF8819364.1"/>
    </source>
</evidence>
<organism evidence="1 2">
    <name type="scientific">Cardiosporidium cionae</name>
    <dbReference type="NCBI Taxonomy" id="476202"/>
    <lineage>
        <taxon>Eukaryota</taxon>
        <taxon>Sar</taxon>
        <taxon>Alveolata</taxon>
        <taxon>Apicomplexa</taxon>
        <taxon>Aconoidasida</taxon>
        <taxon>Nephromycida</taxon>
        <taxon>Cardiosporidium</taxon>
    </lineage>
</organism>
<protein>
    <submittedName>
        <fullName evidence="1">Sporozoite protein with an altered thrombospondin repeat SPATR</fullName>
    </submittedName>
</protein>